<dbReference type="RefSeq" id="WP_012830185.1">
    <property type="nucleotide sequence ID" value="NC_013440.1"/>
</dbReference>
<dbReference type="GO" id="GO:0019856">
    <property type="term" value="P:pyrimidine nucleobase biosynthetic process"/>
    <property type="evidence" value="ECO:0007669"/>
    <property type="project" value="TreeGrafter"/>
</dbReference>
<dbReference type="PANTHER" id="PTHR19278:SF9">
    <property type="entry name" value="URIDINE 5'-MONOPHOSPHATE SYNTHASE"/>
    <property type="match status" value="1"/>
</dbReference>
<feature type="binding site" evidence="6">
    <location>
        <position position="168"/>
    </location>
    <ligand>
        <name>orotate</name>
        <dbReference type="ChEBI" id="CHEBI:30839"/>
    </ligand>
</feature>
<reference evidence="7 8" key="1">
    <citation type="journal article" date="2010" name="Stand. Genomic Sci.">
        <title>Complete genome sequence of Haliangium ochraceum type strain (SMP-2).</title>
        <authorList>
            <consortium name="US DOE Joint Genome Institute (JGI-PGF)"/>
            <person name="Ivanova N."/>
            <person name="Daum C."/>
            <person name="Lang E."/>
            <person name="Abt B."/>
            <person name="Kopitz M."/>
            <person name="Saunders E."/>
            <person name="Lapidus A."/>
            <person name="Lucas S."/>
            <person name="Glavina Del Rio T."/>
            <person name="Nolan M."/>
            <person name="Tice H."/>
            <person name="Copeland A."/>
            <person name="Cheng J.F."/>
            <person name="Chen F."/>
            <person name="Bruce D."/>
            <person name="Goodwin L."/>
            <person name="Pitluck S."/>
            <person name="Mavromatis K."/>
            <person name="Pati A."/>
            <person name="Mikhailova N."/>
            <person name="Chen A."/>
            <person name="Palaniappan K."/>
            <person name="Land M."/>
            <person name="Hauser L."/>
            <person name="Chang Y.J."/>
            <person name="Jeffries C.D."/>
            <person name="Detter J.C."/>
            <person name="Brettin T."/>
            <person name="Rohde M."/>
            <person name="Goker M."/>
            <person name="Bristow J."/>
            <person name="Markowitz V."/>
            <person name="Eisen J.A."/>
            <person name="Hugenholtz P."/>
            <person name="Kyrpides N.C."/>
            <person name="Klenk H.P."/>
        </authorList>
    </citation>
    <scope>NUCLEOTIDE SEQUENCE [LARGE SCALE GENOMIC DNA]</scope>
    <source>
        <strain evidence="8">DSM 14365 / CIP 107738 / JCM 11303 / AJ 13395 / SMP-2</strain>
    </source>
</reference>
<dbReference type="EMBL" id="CP001804">
    <property type="protein sequence ID" value="ACY17593.1"/>
    <property type="molecule type" value="Genomic_DNA"/>
</dbReference>
<comment type="subunit">
    <text evidence="6">Homodimer.</text>
</comment>
<evidence type="ECO:0000256" key="1">
    <source>
        <dbReference type="ARBA" id="ARBA00004889"/>
    </source>
</evidence>
<dbReference type="InterPro" id="IPR004467">
    <property type="entry name" value="Or_phspho_trans_dom"/>
</dbReference>
<dbReference type="GO" id="GO:0044205">
    <property type="term" value="P:'de novo' UMP biosynthetic process"/>
    <property type="evidence" value="ECO:0007669"/>
    <property type="project" value="UniProtKB-UniRule"/>
</dbReference>
<keyword evidence="5 6" id="KW-0665">Pyrimidine biosynthesis</keyword>
<feature type="binding site" evidence="6">
    <location>
        <position position="112"/>
    </location>
    <ligand>
        <name>5-phospho-alpha-D-ribose 1-diphosphate</name>
        <dbReference type="ChEBI" id="CHEBI:58017"/>
        <note>ligand shared between dimeric partners</note>
    </ligand>
</feature>
<comment type="cofactor">
    <cofactor evidence="6">
        <name>Mg(2+)</name>
        <dbReference type="ChEBI" id="CHEBI:18420"/>
    </cofactor>
</comment>
<protein>
    <recommendedName>
        <fullName evidence="2 6">Orotate phosphoribosyltransferase</fullName>
        <shortName evidence="6">OPRT</shortName>
        <shortName evidence="6">OPRTase</shortName>
        <ecNumber evidence="2 6">2.4.2.10</ecNumber>
    </recommendedName>
</protein>
<feature type="binding site" evidence="6">
    <location>
        <position position="114"/>
    </location>
    <ligand>
        <name>5-phospho-alpha-D-ribose 1-diphosphate</name>
        <dbReference type="ChEBI" id="CHEBI:58017"/>
        <note>ligand shared between dimeric partners</note>
    </ligand>
</feature>
<comment type="similarity">
    <text evidence="6">Belongs to the purine/pyrimidine phosphoribosyltransferase family. PyrE subfamily.</text>
</comment>
<dbReference type="AlphaFoldDB" id="D0LWE3"/>
<dbReference type="HOGENOM" id="CLU_074878_2_1_7"/>
<evidence type="ECO:0000256" key="5">
    <source>
        <dbReference type="ARBA" id="ARBA00022975"/>
    </source>
</evidence>
<evidence type="ECO:0000256" key="4">
    <source>
        <dbReference type="ARBA" id="ARBA00022679"/>
    </source>
</evidence>
<keyword evidence="3 6" id="KW-0328">Glycosyltransferase</keyword>
<dbReference type="SUPFAM" id="SSF53271">
    <property type="entry name" value="PRTase-like"/>
    <property type="match status" value="1"/>
</dbReference>
<dbReference type="Gene3D" id="3.40.50.2020">
    <property type="match status" value="1"/>
</dbReference>
<evidence type="ECO:0000256" key="3">
    <source>
        <dbReference type="ARBA" id="ARBA00022676"/>
    </source>
</evidence>
<feature type="binding site" description="in other chain" evidence="6">
    <location>
        <begin position="136"/>
        <end position="144"/>
    </location>
    <ligand>
        <name>5-phospho-alpha-D-ribose 1-diphosphate</name>
        <dbReference type="ChEBI" id="CHEBI:58017"/>
        <note>ligand shared between dimeric partners</note>
    </ligand>
</feature>
<organism evidence="7 8">
    <name type="scientific">Haliangium ochraceum (strain DSM 14365 / JCM 11303 / SMP-2)</name>
    <dbReference type="NCBI Taxonomy" id="502025"/>
    <lineage>
        <taxon>Bacteria</taxon>
        <taxon>Pseudomonadati</taxon>
        <taxon>Myxococcota</taxon>
        <taxon>Polyangia</taxon>
        <taxon>Haliangiales</taxon>
        <taxon>Kofleriaceae</taxon>
        <taxon>Haliangium</taxon>
    </lineage>
</organism>
<dbReference type="PANTHER" id="PTHR19278">
    <property type="entry name" value="OROTATE PHOSPHORIBOSYLTRANSFERASE"/>
    <property type="match status" value="1"/>
</dbReference>
<keyword evidence="8" id="KW-1185">Reference proteome</keyword>
<feature type="binding site" evidence="6">
    <location>
        <position position="140"/>
    </location>
    <ligand>
        <name>orotate</name>
        <dbReference type="ChEBI" id="CHEBI:30839"/>
    </ligand>
</feature>
<feature type="binding site" evidence="6">
    <location>
        <position position="108"/>
    </location>
    <ligand>
        <name>5-phospho-alpha-D-ribose 1-diphosphate</name>
        <dbReference type="ChEBI" id="CHEBI:58017"/>
        <note>ligand shared between dimeric partners</note>
    </ligand>
</feature>
<keyword evidence="4 6" id="KW-0808">Transferase</keyword>
<dbReference type="InterPro" id="IPR029057">
    <property type="entry name" value="PRTase-like"/>
</dbReference>
<evidence type="ECO:0000256" key="2">
    <source>
        <dbReference type="ARBA" id="ARBA00011971"/>
    </source>
</evidence>
<proteinExistence type="inferred from homology"/>
<dbReference type="GO" id="GO:0000287">
    <property type="term" value="F:magnesium ion binding"/>
    <property type="evidence" value="ECO:0007669"/>
    <property type="project" value="UniProtKB-UniRule"/>
</dbReference>
<gene>
    <name evidence="6" type="primary">pyrE</name>
    <name evidence="7" type="ordered locus">Hoch_5105</name>
</gene>
<accession>D0LWE3</accession>
<name>D0LWE3_HALO1</name>
<dbReference type="eggNOG" id="COG0461">
    <property type="taxonomic scope" value="Bacteria"/>
</dbReference>
<evidence type="ECO:0000313" key="7">
    <source>
        <dbReference type="EMBL" id="ACY17593.1"/>
    </source>
</evidence>
<evidence type="ECO:0000313" key="8">
    <source>
        <dbReference type="Proteomes" id="UP000001880"/>
    </source>
</evidence>
<feature type="binding site" description="in other chain" evidence="6">
    <location>
        <position position="109"/>
    </location>
    <ligand>
        <name>5-phospho-alpha-D-ribose 1-diphosphate</name>
        <dbReference type="ChEBI" id="CHEBI:58017"/>
        <note>ligand shared between dimeric partners</note>
    </ligand>
</feature>
<sequence length="193" mass="20793">MTERPLAHPVVAGQRERLLALLRQLAFAEREVTLASGARSNFYIDCKQVSLHAEGAFLIGQLMRALIAELAPEAEAVGGLTMGADPLATAVSVASFAAGQPMHAFLVRKEPKGHGTGQWLEGTDNLRPGMPVVVLEDVVTTGASTLRAIERARQGELKVVHAVALVDREEGGREAICEHVPLTTLFHRRDFLS</sequence>
<keyword evidence="6" id="KW-0460">Magnesium</keyword>
<dbReference type="InterPro" id="IPR000836">
    <property type="entry name" value="PRTase_dom"/>
</dbReference>
<dbReference type="UniPathway" id="UPA00070">
    <property type="reaction ID" value="UER00119"/>
</dbReference>
<dbReference type="NCBIfam" id="TIGR00336">
    <property type="entry name" value="pyrE"/>
    <property type="match status" value="1"/>
</dbReference>
<comment type="catalytic activity">
    <reaction evidence="6">
        <text>orotidine 5'-phosphate + diphosphate = orotate + 5-phospho-alpha-D-ribose 1-diphosphate</text>
        <dbReference type="Rhea" id="RHEA:10380"/>
        <dbReference type="ChEBI" id="CHEBI:30839"/>
        <dbReference type="ChEBI" id="CHEBI:33019"/>
        <dbReference type="ChEBI" id="CHEBI:57538"/>
        <dbReference type="ChEBI" id="CHEBI:58017"/>
        <dbReference type="EC" id="2.4.2.10"/>
    </reaction>
</comment>
<comment type="pathway">
    <text evidence="1 6">Pyrimidine metabolism; UMP biosynthesis via de novo pathway; UMP from orotate: step 1/2.</text>
</comment>
<dbReference type="HAMAP" id="MF_01208">
    <property type="entry name" value="PyrE"/>
    <property type="match status" value="1"/>
</dbReference>
<evidence type="ECO:0000256" key="6">
    <source>
        <dbReference type="HAMAP-Rule" id="MF_01208"/>
    </source>
</evidence>
<dbReference type="CDD" id="cd06223">
    <property type="entry name" value="PRTases_typeI"/>
    <property type="match status" value="1"/>
</dbReference>
<comment type="caution">
    <text evidence="6">Lacks conserved residue(s) required for the propagation of feature annotation.</text>
</comment>
<comment type="function">
    <text evidence="6">Catalyzes the transfer of a ribosyl phosphate group from 5-phosphoribose 1-diphosphate to orotate, leading to the formation of orotidine monophosphate (OMP).</text>
</comment>
<dbReference type="InterPro" id="IPR023031">
    <property type="entry name" value="OPRT"/>
</dbReference>
<dbReference type="KEGG" id="hoh:Hoch_5105"/>
<dbReference type="STRING" id="502025.Hoch_5105"/>
<dbReference type="GO" id="GO:0004588">
    <property type="term" value="F:orotate phosphoribosyltransferase activity"/>
    <property type="evidence" value="ECO:0007669"/>
    <property type="project" value="UniProtKB-UniRule"/>
</dbReference>
<dbReference type="Proteomes" id="UP000001880">
    <property type="component" value="Chromosome"/>
</dbReference>
<dbReference type="EC" id="2.4.2.10" evidence="2 6"/>